<feature type="domain" description="Interferon/interleukin receptor" evidence="4">
    <location>
        <begin position="165"/>
        <end position="270"/>
    </location>
</feature>
<feature type="chain" id="PRO_5042137588" evidence="2">
    <location>
        <begin position="22"/>
        <end position="270"/>
    </location>
</feature>
<dbReference type="Pfam" id="PF09294">
    <property type="entry name" value="Interfer-bind"/>
    <property type="match status" value="1"/>
</dbReference>
<evidence type="ECO:0000313" key="6">
    <source>
        <dbReference type="Proteomes" id="UP001221898"/>
    </source>
</evidence>
<dbReference type="InterPro" id="IPR003961">
    <property type="entry name" value="FN3_dom"/>
</dbReference>
<dbReference type="AlphaFoldDB" id="A0AAD7W1V4"/>
<protein>
    <submittedName>
        <fullName evidence="5">Uncharacterized protein</fullName>
    </submittedName>
</protein>
<dbReference type="Gene3D" id="2.60.40.10">
    <property type="entry name" value="Immunoglobulins"/>
    <property type="match status" value="2"/>
</dbReference>
<comment type="caution">
    <text evidence="5">The sequence shown here is derived from an EMBL/GenBank/DDBJ whole genome shotgun (WGS) entry which is preliminary data.</text>
</comment>
<feature type="signal peptide" evidence="2">
    <location>
        <begin position="1"/>
        <end position="21"/>
    </location>
</feature>
<keyword evidence="2" id="KW-0732">Signal</keyword>
<sequence length="270" mass="30727">MSIPVILLLLLNITLTCRVEASGSVHLRNEITPQEVRFHSLDYRNILHWKHHGHSHGNPHYFVQYKMRGRLLTLLKVQHTVKAPYIATIACSIAIVVAFVICSFIYGDKHWTNVTHCQGIGEPLCDLSLQTSEPRDSYYARVKAALQGAWSTWALSPRFNPHWDTAVSPPGVTLNVTKKGIVVRLRAPISPYKRRNGSRISIRKLQKMLYRIYLTHNNVVQEEQELESCVRELLITDLKPRTTYCLQAETHILQLGRTSARSQAACVTTP</sequence>
<reference evidence="5" key="1">
    <citation type="journal article" date="2023" name="Science">
        <title>Genome structures resolve the early diversification of teleost fishes.</title>
        <authorList>
            <person name="Parey E."/>
            <person name="Louis A."/>
            <person name="Montfort J."/>
            <person name="Bouchez O."/>
            <person name="Roques C."/>
            <person name="Iampietro C."/>
            <person name="Lluch J."/>
            <person name="Castinel A."/>
            <person name="Donnadieu C."/>
            <person name="Desvignes T."/>
            <person name="Floi Bucao C."/>
            <person name="Jouanno E."/>
            <person name="Wen M."/>
            <person name="Mejri S."/>
            <person name="Dirks R."/>
            <person name="Jansen H."/>
            <person name="Henkel C."/>
            <person name="Chen W.J."/>
            <person name="Zahm M."/>
            <person name="Cabau C."/>
            <person name="Klopp C."/>
            <person name="Thompson A.W."/>
            <person name="Robinson-Rechavi M."/>
            <person name="Braasch I."/>
            <person name="Lecointre G."/>
            <person name="Bobe J."/>
            <person name="Postlethwait J.H."/>
            <person name="Berthelot C."/>
            <person name="Roest Crollius H."/>
            <person name="Guiguen Y."/>
        </authorList>
    </citation>
    <scope>NUCLEOTIDE SEQUENCE</scope>
    <source>
        <strain evidence="5">NC1722</strain>
    </source>
</reference>
<evidence type="ECO:0000259" key="4">
    <source>
        <dbReference type="Pfam" id="PF09294"/>
    </source>
</evidence>
<feature type="transmembrane region" description="Helical" evidence="1">
    <location>
        <begin position="85"/>
        <end position="106"/>
    </location>
</feature>
<dbReference type="InterPro" id="IPR013783">
    <property type="entry name" value="Ig-like_fold"/>
</dbReference>
<dbReference type="PANTHER" id="PTHR20859">
    <property type="entry name" value="INTERFERON/INTERLEUKIN RECEPTOR"/>
    <property type="match status" value="1"/>
</dbReference>
<dbReference type="InterPro" id="IPR036116">
    <property type="entry name" value="FN3_sf"/>
</dbReference>
<dbReference type="GO" id="GO:0004896">
    <property type="term" value="F:cytokine receptor activity"/>
    <property type="evidence" value="ECO:0007669"/>
    <property type="project" value="TreeGrafter"/>
</dbReference>
<keyword evidence="1" id="KW-0472">Membrane</keyword>
<dbReference type="PANTHER" id="PTHR20859:SF53">
    <property type="entry name" value="INTERLEUKIN-22 RECEPTOR SUBUNIT ALPHA-1"/>
    <property type="match status" value="1"/>
</dbReference>
<evidence type="ECO:0000313" key="5">
    <source>
        <dbReference type="EMBL" id="KAJ8372545.1"/>
    </source>
</evidence>
<dbReference type="Proteomes" id="UP001221898">
    <property type="component" value="Unassembled WGS sequence"/>
</dbReference>
<dbReference type="GO" id="GO:0005886">
    <property type="term" value="C:plasma membrane"/>
    <property type="evidence" value="ECO:0007669"/>
    <property type="project" value="TreeGrafter"/>
</dbReference>
<evidence type="ECO:0000256" key="1">
    <source>
        <dbReference type="SAM" id="Phobius"/>
    </source>
</evidence>
<feature type="domain" description="Fibronectin type-III" evidence="3">
    <location>
        <begin position="7"/>
        <end position="153"/>
    </location>
</feature>
<dbReference type="Pfam" id="PF01108">
    <property type="entry name" value="Tissue_fac"/>
    <property type="match status" value="1"/>
</dbReference>
<dbReference type="EMBL" id="JAINUG010000397">
    <property type="protein sequence ID" value="KAJ8372545.1"/>
    <property type="molecule type" value="Genomic_DNA"/>
</dbReference>
<evidence type="ECO:0000259" key="3">
    <source>
        <dbReference type="Pfam" id="PF01108"/>
    </source>
</evidence>
<dbReference type="InterPro" id="IPR015373">
    <property type="entry name" value="Interferon/interleukin_rcp_dom"/>
</dbReference>
<dbReference type="SUPFAM" id="SSF49265">
    <property type="entry name" value="Fibronectin type III"/>
    <property type="match status" value="2"/>
</dbReference>
<organism evidence="5 6">
    <name type="scientific">Aldrovandia affinis</name>
    <dbReference type="NCBI Taxonomy" id="143900"/>
    <lineage>
        <taxon>Eukaryota</taxon>
        <taxon>Metazoa</taxon>
        <taxon>Chordata</taxon>
        <taxon>Craniata</taxon>
        <taxon>Vertebrata</taxon>
        <taxon>Euteleostomi</taxon>
        <taxon>Actinopterygii</taxon>
        <taxon>Neopterygii</taxon>
        <taxon>Teleostei</taxon>
        <taxon>Notacanthiformes</taxon>
        <taxon>Halosauridae</taxon>
        <taxon>Aldrovandia</taxon>
    </lineage>
</organism>
<keyword evidence="1" id="KW-1133">Transmembrane helix</keyword>
<name>A0AAD7W1V4_9TELE</name>
<keyword evidence="6" id="KW-1185">Reference proteome</keyword>
<dbReference type="InterPro" id="IPR050650">
    <property type="entry name" value="Type-II_Cytokine-TF_Rcpt"/>
</dbReference>
<evidence type="ECO:0000256" key="2">
    <source>
        <dbReference type="SAM" id="SignalP"/>
    </source>
</evidence>
<keyword evidence="1" id="KW-0812">Transmembrane</keyword>
<proteinExistence type="predicted"/>
<accession>A0AAD7W1V4</accession>
<gene>
    <name evidence="5" type="ORF">AAFF_G00281500</name>
</gene>